<sequence>MGVILQILGLIITFTMAMEALRRFGIDVGWLNPLAFFRRRAWAKKVTTPPLYALEHPVDVVAVMALAMVQATGAVTVEQKEGVLALLRQHLGLGDADANNLWVASSHMLRNRALAPTEVPAVLERSIEKFTDYHVQTLRSVMQGAAQIVPPTSAAQQQLLEAVDACFAKKQAAARPWAG</sequence>
<evidence type="ECO:0000313" key="2">
    <source>
        <dbReference type="Proteomes" id="UP000215441"/>
    </source>
</evidence>
<gene>
    <name evidence="1" type="ORF">CBY09_22755</name>
</gene>
<evidence type="ECO:0000313" key="1">
    <source>
        <dbReference type="EMBL" id="OYD47844.1"/>
    </source>
</evidence>
<proteinExistence type="predicted"/>
<name>A0A235EFQ1_9BURK</name>
<keyword evidence="2" id="KW-1185">Reference proteome</keyword>
<dbReference type="EMBL" id="NOIG01000015">
    <property type="protein sequence ID" value="OYD47844.1"/>
    <property type="molecule type" value="Genomic_DNA"/>
</dbReference>
<organism evidence="1 2">
    <name type="scientific">Acidovorax kalamii</name>
    <dbReference type="NCBI Taxonomy" id="2004485"/>
    <lineage>
        <taxon>Bacteria</taxon>
        <taxon>Pseudomonadati</taxon>
        <taxon>Pseudomonadota</taxon>
        <taxon>Betaproteobacteria</taxon>
        <taxon>Burkholderiales</taxon>
        <taxon>Comamonadaceae</taxon>
        <taxon>Acidovorax</taxon>
    </lineage>
</organism>
<dbReference type="AlphaFoldDB" id="A0A235EFQ1"/>
<accession>A0A235EFQ1</accession>
<dbReference type="OrthoDB" id="5703355at2"/>
<protein>
    <submittedName>
        <fullName evidence="1">Phenylacetic acid degradation protein</fullName>
    </submittedName>
</protein>
<dbReference type="RefSeq" id="WP_094291850.1">
    <property type="nucleotide sequence ID" value="NZ_JAMXHW010000002.1"/>
</dbReference>
<reference evidence="1 2" key="1">
    <citation type="submission" date="2017-07" db="EMBL/GenBank/DDBJ databases">
        <title>Acidovorax KNDSW TSA 6 genome sequence and assembly.</title>
        <authorList>
            <person name="Mayilraj S."/>
        </authorList>
    </citation>
    <scope>NUCLEOTIDE SEQUENCE [LARGE SCALE GENOMIC DNA]</scope>
    <source>
        <strain evidence="1 2">KNDSW-TSA6</strain>
    </source>
</reference>
<dbReference type="Proteomes" id="UP000215441">
    <property type="component" value="Unassembled WGS sequence"/>
</dbReference>
<comment type="caution">
    <text evidence="1">The sequence shown here is derived from an EMBL/GenBank/DDBJ whole genome shotgun (WGS) entry which is preliminary data.</text>
</comment>